<organism evidence="2">
    <name type="scientific">Arion vulgaris</name>
    <dbReference type="NCBI Taxonomy" id="1028688"/>
    <lineage>
        <taxon>Eukaryota</taxon>
        <taxon>Metazoa</taxon>
        <taxon>Spiralia</taxon>
        <taxon>Lophotrochozoa</taxon>
        <taxon>Mollusca</taxon>
        <taxon>Gastropoda</taxon>
        <taxon>Heterobranchia</taxon>
        <taxon>Euthyneura</taxon>
        <taxon>Panpulmonata</taxon>
        <taxon>Eupulmonata</taxon>
        <taxon>Stylommatophora</taxon>
        <taxon>Helicina</taxon>
        <taxon>Arionoidea</taxon>
        <taxon>Arionidae</taxon>
        <taxon>Arion</taxon>
    </lineage>
</organism>
<dbReference type="EMBL" id="HACG01026629">
    <property type="protein sequence ID" value="CEK73494.1"/>
    <property type="molecule type" value="Transcribed_RNA"/>
</dbReference>
<dbReference type="GO" id="GO:0003697">
    <property type="term" value="F:single-stranded DNA binding"/>
    <property type="evidence" value="ECO:0007669"/>
    <property type="project" value="TreeGrafter"/>
</dbReference>
<feature type="region of interest" description="Disordered" evidence="1">
    <location>
        <begin position="292"/>
        <end position="344"/>
    </location>
</feature>
<feature type="compositionally biased region" description="Basic and acidic residues" evidence="1">
    <location>
        <begin position="253"/>
        <end position="274"/>
    </location>
</feature>
<proteinExistence type="predicted"/>
<dbReference type="Gene3D" id="3.90.260.10">
    <property type="entry name" value="Transglutaminase-like"/>
    <property type="match status" value="1"/>
</dbReference>
<dbReference type="GO" id="GO:0005737">
    <property type="term" value="C:cytoplasm"/>
    <property type="evidence" value="ECO:0007669"/>
    <property type="project" value="TreeGrafter"/>
</dbReference>
<feature type="compositionally biased region" description="Low complexity" evidence="1">
    <location>
        <begin position="556"/>
        <end position="565"/>
    </location>
</feature>
<dbReference type="SUPFAM" id="SSF54001">
    <property type="entry name" value="Cysteine proteinases"/>
    <property type="match status" value="1"/>
</dbReference>
<accession>A0A0B6ZY07</accession>
<dbReference type="PANTHER" id="PTHR12135:SF0">
    <property type="entry name" value="DNA REPAIR PROTEIN COMPLEMENTING XP-C CELLS"/>
    <property type="match status" value="1"/>
</dbReference>
<feature type="compositionally biased region" description="Basic and acidic residues" evidence="1">
    <location>
        <begin position="543"/>
        <end position="552"/>
    </location>
</feature>
<feature type="compositionally biased region" description="Basic and acidic residues" evidence="1">
    <location>
        <begin position="42"/>
        <end position="51"/>
    </location>
</feature>
<dbReference type="InterPro" id="IPR038765">
    <property type="entry name" value="Papain-like_cys_pep_sf"/>
</dbReference>
<feature type="region of interest" description="Disordered" evidence="1">
    <location>
        <begin position="528"/>
        <end position="573"/>
    </location>
</feature>
<dbReference type="GO" id="GO:0006298">
    <property type="term" value="P:mismatch repair"/>
    <property type="evidence" value="ECO:0007669"/>
    <property type="project" value="TreeGrafter"/>
</dbReference>
<reference evidence="2" key="1">
    <citation type="submission" date="2014-12" db="EMBL/GenBank/DDBJ databases">
        <title>Insight into the proteome of Arion vulgaris.</title>
        <authorList>
            <person name="Aradska J."/>
            <person name="Bulat T."/>
            <person name="Smidak R."/>
            <person name="Sarate P."/>
            <person name="Gangsoo J."/>
            <person name="Sialana F."/>
            <person name="Bilban M."/>
            <person name="Lubec G."/>
        </authorList>
    </citation>
    <scope>NUCLEOTIDE SEQUENCE</scope>
    <source>
        <tissue evidence="2">Skin</tissue>
    </source>
</reference>
<sequence>MMYQMPVSTSGSKDERPASHNTRKRPCLTVQVKNERNTAVMENKKIAKKVSEGNGKMKGGMVNDVSTTTKNMNSQIRKKRKEIKPDTHVDSTEYIKKARSDSQHEHKDSELNGSNKLQTKKRFPVRESEGETNNSRRGVKHKNFENSTLKEKSRMKLRKIESHSITSKEHQATVSDHLHKNKTSLSSSTNSDVVSTQKATLKKKSKIADLKLDKKSQKKQSTVVSGNISNQLKAVETQPQSTSLPKKKVSNLKNKEKHVAKQDCHQQKDSKAETVEAVDTSDPMALLMMMEGRTGNPSAPHLPNLSHAQSASTSNAIASVSYGKQDSDEEATTTSDEETEGMSDWEEVHDYHTSDRSQIPDGPVEITLEMPDILKHKKRQKKTFDWKAYLQRRVKRFKKEVAADMHKVHLMCLLALGLRQNDALNDLTVQAMMLSLLPSEYLANTKLNVQRKVENLLLWYKRRYSLENISHCSSTRLITAPSLIDAVSLGSFSDARVWILVFISILRTIGLDVRLVLSLQPMRFKAHQGWDEKKGGKKKQHRSSTDQVKEDLEILSPKTKTQKPSSKPKKSKS</sequence>
<feature type="region of interest" description="Disordered" evidence="1">
    <location>
        <begin position="1"/>
        <end position="202"/>
    </location>
</feature>
<name>A0A0B6ZY07_9EUPU</name>
<evidence type="ECO:0000313" key="2">
    <source>
        <dbReference type="EMBL" id="CEK73494.1"/>
    </source>
</evidence>
<feature type="region of interest" description="Disordered" evidence="1">
    <location>
        <begin position="234"/>
        <end position="278"/>
    </location>
</feature>
<gene>
    <name evidence="2" type="primary">ORF87002</name>
</gene>
<dbReference type="PANTHER" id="PTHR12135">
    <property type="entry name" value="DNA REPAIR PROTEIN XP-C / RAD4"/>
    <property type="match status" value="1"/>
</dbReference>
<feature type="non-terminal residue" evidence="2">
    <location>
        <position position="573"/>
    </location>
</feature>
<feature type="compositionally biased region" description="Polar residues" evidence="1">
    <location>
        <begin position="1"/>
        <end position="11"/>
    </location>
</feature>
<dbReference type="GO" id="GO:0003684">
    <property type="term" value="F:damaged DNA binding"/>
    <property type="evidence" value="ECO:0007669"/>
    <property type="project" value="InterPro"/>
</dbReference>
<dbReference type="InterPro" id="IPR004583">
    <property type="entry name" value="DNA_repair_Rad4"/>
</dbReference>
<feature type="compositionally biased region" description="Basic and acidic residues" evidence="1">
    <location>
        <begin position="142"/>
        <end position="171"/>
    </location>
</feature>
<feature type="compositionally biased region" description="Polar residues" evidence="1">
    <location>
        <begin position="64"/>
        <end position="75"/>
    </location>
</feature>
<dbReference type="GO" id="GO:0006289">
    <property type="term" value="P:nucleotide-excision repair"/>
    <property type="evidence" value="ECO:0007669"/>
    <property type="project" value="InterPro"/>
</dbReference>
<feature type="compositionally biased region" description="Basic and acidic residues" evidence="1">
    <location>
        <begin position="83"/>
        <end position="110"/>
    </location>
</feature>
<dbReference type="AlphaFoldDB" id="A0A0B6ZY07"/>
<feature type="compositionally biased region" description="Polar residues" evidence="1">
    <location>
        <begin position="306"/>
        <end position="324"/>
    </location>
</feature>
<dbReference type="GO" id="GO:0000111">
    <property type="term" value="C:nucleotide-excision repair factor 2 complex"/>
    <property type="evidence" value="ECO:0007669"/>
    <property type="project" value="TreeGrafter"/>
</dbReference>
<dbReference type="GO" id="GO:0071942">
    <property type="term" value="C:XPC complex"/>
    <property type="evidence" value="ECO:0007669"/>
    <property type="project" value="TreeGrafter"/>
</dbReference>
<dbReference type="InterPro" id="IPR036985">
    <property type="entry name" value="Transglutaminase-like_sf"/>
</dbReference>
<evidence type="ECO:0000256" key="1">
    <source>
        <dbReference type="SAM" id="MobiDB-lite"/>
    </source>
</evidence>
<protein>
    <submittedName>
        <fullName evidence="2">Uncharacterized protein</fullName>
    </submittedName>
</protein>
<feature type="compositionally biased region" description="Acidic residues" evidence="1">
    <location>
        <begin position="327"/>
        <end position="344"/>
    </location>
</feature>